<protein>
    <submittedName>
        <fullName evidence="2">Uncharacterized protein</fullName>
    </submittedName>
</protein>
<keyword evidence="3" id="KW-1185">Reference proteome</keyword>
<dbReference type="Proteomes" id="UP000070121">
    <property type="component" value="Unassembled WGS sequence"/>
</dbReference>
<gene>
    <name evidence="2" type="ORF">CSAL01_02498</name>
</gene>
<organism evidence="2 3">
    <name type="scientific">Colletotrichum salicis</name>
    <dbReference type="NCBI Taxonomy" id="1209931"/>
    <lineage>
        <taxon>Eukaryota</taxon>
        <taxon>Fungi</taxon>
        <taxon>Dikarya</taxon>
        <taxon>Ascomycota</taxon>
        <taxon>Pezizomycotina</taxon>
        <taxon>Sordariomycetes</taxon>
        <taxon>Hypocreomycetidae</taxon>
        <taxon>Glomerellales</taxon>
        <taxon>Glomerellaceae</taxon>
        <taxon>Colletotrichum</taxon>
        <taxon>Colletotrichum acutatum species complex</taxon>
    </lineage>
</organism>
<proteinExistence type="predicted"/>
<reference evidence="2 3" key="1">
    <citation type="submission" date="2014-02" db="EMBL/GenBank/DDBJ databases">
        <title>The genome sequence of Colletotrichum salicis CBS 607.94.</title>
        <authorList>
            <person name="Baroncelli R."/>
            <person name="Thon M.R."/>
        </authorList>
    </citation>
    <scope>NUCLEOTIDE SEQUENCE [LARGE SCALE GENOMIC DNA]</scope>
    <source>
        <strain evidence="2 3">CBS 607.94</strain>
    </source>
</reference>
<evidence type="ECO:0000313" key="3">
    <source>
        <dbReference type="Proteomes" id="UP000070121"/>
    </source>
</evidence>
<feature type="region of interest" description="Disordered" evidence="1">
    <location>
        <begin position="1"/>
        <end position="20"/>
    </location>
</feature>
<accession>A0A135UHP7</accession>
<dbReference type="EMBL" id="JFFI01001446">
    <property type="protein sequence ID" value="KXH59913.1"/>
    <property type="molecule type" value="Genomic_DNA"/>
</dbReference>
<dbReference type="AlphaFoldDB" id="A0A135UHP7"/>
<evidence type="ECO:0000256" key="1">
    <source>
        <dbReference type="SAM" id="MobiDB-lite"/>
    </source>
</evidence>
<evidence type="ECO:0000313" key="2">
    <source>
        <dbReference type="EMBL" id="KXH59913.1"/>
    </source>
</evidence>
<name>A0A135UHP7_9PEZI</name>
<sequence>MRATTPDPHGDSIYTTQYGQSNREAIDGSVTKWHIPLQEEGIILRGNGPTRCSIGHLHQGQKSHASPDRLDAISNERAAAEWGRGDGEEVRVVKKLGLPRLQEMLSNAWP</sequence>
<comment type="caution">
    <text evidence="2">The sequence shown here is derived from an EMBL/GenBank/DDBJ whole genome shotgun (WGS) entry which is preliminary data.</text>
</comment>